<sequence length="141" mass="15124">MTRHATLMACVAVVGLVHCPDASTLDADVVTDLVRTCLYLGCRRGYRPGMGLGELGRPIICPHSLSLLKRGISEVLCGPKGRSRALVITSPFFSVDLSHYPAREDEGGQASSSLAVSTRWISGAKLLRSNLTTLAQREGEE</sequence>
<protein>
    <submittedName>
        <fullName evidence="2">Uncharacterized protein</fullName>
    </submittedName>
</protein>
<evidence type="ECO:0000313" key="2">
    <source>
        <dbReference type="EMBL" id="RRT61306.1"/>
    </source>
</evidence>
<name>A0A426ZBI4_ENSVE</name>
<accession>A0A426ZBI4</accession>
<evidence type="ECO:0000256" key="1">
    <source>
        <dbReference type="SAM" id="SignalP"/>
    </source>
</evidence>
<gene>
    <name evidence="2" type="ORF">B296_00027991</name>
</gene>
<dbReference type="EMBL" id="AMZH03007445">
    <property type="protein sequence ID" value="RRT61306.1"/>
    <property type="molecule type" value="Genomic_DNA"/>
</dbReference>
<dbReference type="AlphaFoldDB" id="A0A426ZBI4"/>
<organism evidence="2 3">
    <name type="scientific">Ensete ventricosum</name>
    <name type="common">Abyssinian banana</name>
    <name type="synonym">Musa ensete</name>
    <dbReference type="NCBI Taxonomy" id="4639"/>
    <lineage>
        <taxon>Eukaryota</taxon>
        <taxon>Viridiplantae</taxon>
        <taxon>Streptophyta</taxon>
        <taxon>Embryophyta</taxon>
        <taxon>Tracheophyta</taxon>
        <taxon>Spermatophyta</taxon>
        <taxon>Magnoliopsida</taxon>
        <taxon>Liliopsida</taxon>
        <taxon>Zingiberales</taxon>
        <taxon>Musaceae</taxon>
        <taxon>Ensete</taxon>
    </lineage>
</organism>
<proteinExistence type="predicted"/>
<keyword evidence="1" id="KW-0732">Signal</keyword>
<reference evidence="2 3" key="1">
    <citation type="journal article" date="2014" name="Agronomy (Basel)">
        <title>A Draft Genome Sequence for Ensete ventricosum, the Drought-Tolerant Tree Against Hunger.</title>
        <authorList>
            <person name="Harrison J."/>
            <person name="Moore K.A."/>
            <person name="Paszkiewicz K."/>
            <person name="Jones T."/>
            <person name="Grant M."/>
            <person name="Ambacheew D."/>
            <person name="Muzemil S."/>
            <person name="Studholme D.J."/>
        </authorList>
    </citation>
    <scope>NUCLEOTIDE SEQUENCE [LARGE SCALE GENOMIC DNA]</scope>
</reference>
<comment type="caution">
    <text evidence="2">The sequence shown here is derived from an EMBL/GenBank/DDBJ whole genome shotgun (WGS) entry which is preliminary data.</text>
</comment>
<dbReference type="Proteomes" id="UP000287651">
    <property type="component" value="Unassembled WGS sequence"/>
</dbReference>
<feature type="chain" id="PRO_5019009026" evidence="1">
    <location>
        <begin position="23"/>
        <end position="141"/>
    </location>
</feature>
<feature type="signal peptide" evidence="1">
    <location>
        <begin position="1"/>
        <end position="22"/>
    </location>
</feature>
<evidence type="ECO:0000313" key="3">
    <source>
        <dbReference type="Proteomes" id="UP000287651"/>
    </source>
</evidence>